<dbReference type="Gene3D" id="3.30.2310.20">
    <property type="entry name" value="RelE-like"/>
    <property type="match status" value="1"/>
</dbReference>
<evidence type="ECO:0008006" key="3">
    <source>
        <dbReference type="Google" id="ProtNLM"/>
    </source>
</evidence>
<protein>
    <recommendedName>
        <fullName evidence="3">Type II toxin-antitoxin system RelE/ParE family toxin</fullName>
    </recommendedName>
</protein>
<keyword evidence="1" id="KW-1277">Toxin-antitoxin system</keyword>
<dbReference type="SUPFAM" id="SSF143011">
    <property type="entry name" value="RelE-like"/>
    <property type="match status" value="1"/>
</dbReference>
<gene>
    <name evidence="2" type="ORF">MBLPMMNE_00021</name>
</gene>
<dbReference type="InterPro" id="IPR052747">
    <property type="entry name" value="TA_system_RelE_toxin"/>
</dbReference>
<sequence>MKVLEIYLRNKTKKFLKKVDKSTFERVFNKIKELASDPYPSDAKRVIGRKEKVFRVRIGDYRILYVVYLDKNSILIVNIDKRSKIYE</sequence>
<dbReference type="PANTHER" id="PTHR38813:SF1">
    <property type="entry name" value="TOXIN RELE1-RELATED"/>
    <property type="match status" value="1"/>
</dbReference>
<dbReference type="InterPro" id="IPR035093">
    <property type="entry name" value="RelE/ParE_toxin_dom_sf"/>
</dbReference>
<dbReference type="EMBL" id="MT631515">
    <property type="protein sequence ID" value="QNO52615.1"/>
    <property type="molecule type" value="Genomic_DNA"/>
</dbReference>
<evidence type="ECO:0000313" key="2">
    <source>
        <dbReference type="EMBL" id="QNO52615.1"/>
    </source>
</evidence>
<reference evidence="2" key="1">
    <citation type="submission" date="2020-06" db="EMBL/GenBank/DDBJ databases">
        <title>Unique genomic features of the anaerobic methanotrophic archaea.</title>
        <authorList>
            <person name="Chadwick G.L."/>
            <person name="Skennerton C.T."/>
            <person name="Laso-Perez R."/>
            <person name="Leu A.O."/>
            <person name="Speth D.R."/>
            <person name="Yu H."/>
            <person name="Morgan-Lang C."/>
            <person name="Hatzenpichler R."/>
            <person name="Goudeau D."/>
            <person name="Malmstrom R."/>
            <person name="Brazelton W.J."/>
            <person name="Woyke T."/>
            <person name="Hallam S.J."/>
            <person name="Tyson G.W."/>
            <person name="Wegener G."/>
            <person name="Boetius A."/>
            <person name="Orphan V."/>
        </authorList>
    </citation>
    <scope>NUCLEOTIDE SEQUENCE</scope>
</reference>
<organism evidence="2">
    <name type="scientific">Candidatus Methanophagaceae archaeon ANME-1 ERB6</name>
    <dbReference type="NCBI Taxonomy" id="2759912"/>
    <lineage>
        <taxon>Archaea</taxon>
        <taxon>Methanobacteriati</taxon>
        <taxon>Methanobacteriota</taxon>
        <taxon>Stenosarchaea group</taxon>
        <taxon>Methanomicrobia</taxon>
        <taxon>Candidatus Methanophagales</taxon>
        <taxon>Candidatus Methanophagaceae</taxon>
    </lineage>
</organism>
<proteinExistence type="predicted"/>
<evidence type="ECO:0000256" key="1">
    <source>
        <dbReference type="ARBA" id="ARBA00022649"/>
    </source>
</evidence>
<dbReference type="AlphaFoldDB" id="A0A7G9YX81"/>
<dbReference type="Pfam" id="PF05016">
    <property type="entry name" value="ParE_toxin"/>
    <property type="match status" value="1"/>
</dbReference>
<name>A0A7G9YX81_9EURY</name>
<dbReference type="PANTHER" id="PTHR38813">
    <property type="match status" value="1"/>
</dbReference>
<dbReference type="InterPro" id="IPR007712">
    <property type="entry name" value="RelE/ParE_toxin"/>
</dbReference>
<accession>A0A7G9YX81</accession>